<evidence type="ECO:0000313" key="3">
    <source>
        <dbReference type="Proteomes" id="UP000184304"/>
    </source>
</evidence>
<feature type="compositionally biased region" description="Basic and acidic residues" evidence="1">
    <location>
        <begin position="39"/>
        <end position="53"/>
    </location>
</feature>
<dbReference type="EMBL" id="KV878177">
    <property type="protein sequence ID" value="OJI89454.1"/>
    <property type="molecule type" value="Genomic_DNA"/>
</dbReference>
<sequence length="158" mass="17509">MANLYLNSSHLGSVTGTAVLPVAELSGYLVKYYMQRQGDTPEKKRARAHDPDANHWPAEPSIRQTSEAYTQSAEEPTRSPSIAWPGIESSLPFNGPHVDLLRTDRPPSVHSDIYKKGILRDYYLHRAKSTIPVTMQDAGDGMLGQRGEAKLLVTEYGD</sequence>
<dbReference type="Proteomes" id="UP000184304">
    <property type="component" value="Unassembled WGS sequence"/>
</dbReference>
<reference evidence="3" key="1">
    <citation type="journal article" date="2017" name="Genome Biol.">
        <title>Comparative genomics reveals high biological diversity and specific adaptations in the industrially and medically important fungal genus Aspergillus.</title>
        <authorList>
            <person name="de Vries R.P."/>
            <person name="Riley R."/>
            <person name="Wiebenga A."/>
            <person name="Aguilar-Osorio G."/>
            <person name="Amillis S."/>
            <person name="Uchima C.A."/>
            <person name="Anderluh G."/>
            <person name="Asadollahi M."/>
            <person name="Askin M."/>
            <person name="Barry K."/>
            <person name="Battaglia E."/>
            <person name="Bayram O."/>
            <person name="Benocci T."/>
            <person name="Braus-Stromeyer S.A."/>
            <person name="Caldana C."/>
            <person name="Canovas D."/>
            <person name="Cerqueira G.C."/>
            <person name="Chen F."/>
            <person name="Chen W."/>
            <person name="Choi C."/>
            <person name="Clum A."/>
            <person name="Dos Santos R.A."/>
            <person name="Damasio A.R."/>
            <person name="Diallinas G."/>
            <person name="Emri T."/>
            <person name="Fekete E."/>
            <person name="Flipphi M."/>
            <person name="Freyberg S."/>
            <person name="Gallo A."/>
            <person name="Gournas C."/>
            <person name="Habgood R."/>
            <person name="Hainaut M."/>
            <person name="Harispe M.L."/>
            <person name="Henrissat B."/>
            <person name="Hilden K.S."/>
            <person name="Hope R."/>
            <person name="Hossain A."/>
            <person name="Karabika E."/>
            <person name="Karaffa L."/>
            <person name="Karanyi Z."/>
            <person name="Krasevec N."/>
            <person name="Kuo A."/>
            <person name="Kusch H."/>
            <person name="LaButti K."/>
            <person name="Lagendijk E.L."/>
            <person name="Lapidus A."/>
            <person name="Levasseur A."/>
            <person name="Lindquist E."/>
            <person name="Lipzen A."/>
            <person name="Logrieco A.F."/>
            <person name="MacCabe A."/>
            <person name="Maekelae M.R."/>
            <person name="Malavazi I."/>
            <person name="Melin P."/>
            <person name="Meyer V."/>
            <person name="Mielnichuk N."/>
            <person name="Miskei M."/>
            <person name="Molnar A.P."/>
            <person name="Mule G."/>
            <person name="Ngan C.Y."/>
            <person name="Orejas M."/>
            <person name="Orosz E."/>
            <person name="Ouedraogo J.P."/>
            <person name="Overkamp K.M."/>
            <person name="Park H.-S."/>
            <person name="Perrone G."/>
            <person name="Piumi F."/>
            <person name="Punt P.J."/>
            <person name="Ram A.F."/>
            <person name="Ramon A."/>
            <person name="Rauscher S."/>
            <person name="Record E."/>
            <person name="Riano-Pachon D.M."/>
            <person name="Robert V."/>
            <person name="Roehrig J."/>
            <person name="Ruller R."/>
            <person name="Salamov A."/>
            <person name="Salih N.S."/>
            <person name="Samson R.A."/>
            <person name="Sandor E."/>
            <person name="Sanguinetti M."/>
            <person name="Schuetze T."/>
            <person name="Sepcic K."/>
            <person name="Shelest E."/>
            <person name="Sherlock G."/>
            <person name="Sophianopoulou V."/>
            <person name="Squina F.M."/>
            <person name="Sun H."/>
            <person name="Susca A."/>
            <person name="Todd R.B."/>
            <person name="Tsang A."/>
            <person name="Unkles S.E."/>
            <person name="van de Wiele N."/>
            <person name="van Rossen-Uffink D."/>
            <person name="Oliveira J.V."/>
            <person name="Vesth T.C."/>
            <person name="Visser J."/>
            <person name="Yu J.-H."/>
            <person name="Zhou M."/>
            <person name="Andersen M.R."/>
            <person name="Archer D.B."/>
            <person name="Baker S.E."/>
            <person name="Benoit I."/>
            <person name="Brakhage A.A."/>
            <person name="Braus G.H."/>
            <person name="Fischer R."/>
            <person name="Frisvad J.C."/>
            <person name="Goldman G.H."/>
            <person name="Houbraken J."/>
            <person name="Oakley B."/>
            <person name="Pocsi I."/>
            <person name="Scazzocchio C."/>
            <person name="Seiboth B."/>
            <person name="vanKuyk P.A."/>
            <person name="Wortman J."/>
            <person name="Dyer P.S."/>
            <person name="Grigoriev I.V."/>
        </authorList>
    </citation>
    <scope>NUCLEOTIDE SEQUENCE [LARGE SCALE GENOMIC DNA]</scope>
    <source>
        <strain evidence="3">CBS 134.48</strain>
    </source>
</reference>
<evidence type="ECO:0000313" key="2">
    <source>
        <dbReference type="EMBL" id="OJI89454.1"/>
    </source>
</evidence>
<evidence type="ECO:0000256" key="1">
    <source>
        <dbReference type="SAM" id="MobiDB-lite"/>
    </source>
</evidence>
<gene>
    <name evidence="2" type="ORF">ASPTUDRAFT_34449</name>
</gene>
<dbReference type="VEuPathDB" id="FungiDB:ASPTUDRAFT_34449"/>
<feature type="region of interest" description="Disordered" evidence="1">
    <location>
        <begin position="39"/>
        <end position="86"/>
    </location>
</feature>
<dbReference type="AlphaFoldDB" id="A0A1L9NJY8"/>
<keyword evidence="3" id="KW-1185">Reference proteome</keyword>
<accession>A0A1L9NJY8</accession>
<organism evidence="2 3">
    <name type="scientific">Aspergillus tubingensis (strain CBS 134.48)</name>
    <dbReference type="NCBI Taxonomy" id="767770"/>
    <lineage>
        <taxon>Eukaryota</taxon>
        <taxon>Fungi</taxon>
        <taxon>Dikarya</taxon>
        <taxon>Ascomycota</taxon>
        <taxon>Pezizomycotina</taxon>
        <taxon>Eurotiomycetes</taxon>
        <taxon>Eurotiomycetidae</taxon>
        <taxon>Eurotiales</taxon>
        <taxon>Aspergillaceae</taxon>
        <taxon>Aspergillus</taxon>
        <taxon>Aspergillus subgen. Circumdati</taxon>
    </lineage>
</organism>
<proteinExistence type="predicted"/>
<feature type="compositionally biased region" description="Polar residues" evidence="1">
    <location>
        <begin position="62"/>
        <end position="80"/>
    </location>
</feature>
<name>A0A1L9NJY8_ASPTC</name>
<protein>
    <submittedName>
        <fullName evidence="2">Uncharacterized protein</fullName>
    </submittedName>
</protein>